<gene>
    <name evidence="3" type="ORF">AXG93_4295s1860</name>
</gene>
<dbReference type="AlphaFoldDB" id="A0A176WAR2"/>
<feature type="domain" description="Rab-GAP TBC" evidence="2">
    <location>
        <begin position="69"/>
        <end position="332"/>
    </location>
</feature>
<feature type="region of interest" description="Disordered" evidence="1">
    <location>
        <begin position="130"/>
        <end position="170"/>
    </location>
</feature>
<evidence type="ECO:0000256" key="1">
    <source>
        <dbReference type="SAM" id="MobiDB-lite"/>
    </source>
</evidence>
<reference evidence="3" key="1">
    <citation type="submission" date="2016-03" db="EMBL/GenBank/DDBJ databases">
        <title>Mechanisms controlling the formation of the plant cell surface in tip-growing cells are functionally conserved among land plants.</title>
        <authorList>
            <person name="Honkanen S."/>
            <person name="Jones V.A."/>
            <person name="Morieri G."/>
            <person name="Champion C."/>
            <person name="Hetherington A.J."/>
            <person name="Kelly S."/>
            <person name="Saint-Marcoux D."/>
            <person name="Proust H."/>
            <person name="Prescott H."/>
            <person name="Dolan L."/>
        </authorList>
    </citation>
    <scope>NUCLEOTIDE SEQUENCE [LARGE SCALE GENOMIC DNA]</scope>
    <source>
        <tissue evidence="3">Whole gametophyte</tissue>
    </source>
</reference>
<dbReference type="InterPro" id="IPR000195">
    <property type="entry name" value="Rab-GAP-TBC_dom"/>
</dbReference>
<feature type="compositionally biased region" description="Basic and acidic residues" evidence="1">
    <location>
        <begin position="136"/>
        <end position="145"/>
    </location>
</feature>
<dbReference type="InterPro" id="IPR035969">
    <property type="entry name" value="Rab-GAP_TBC_sf"/>
</dbReference>
<dbReference type="Pfam" id="PF00566">
    <property type="entry name" value="RabGAP-TBC"/>
    <property type="match status" value="1"/>
</dbReference>
<dbReference type="PANTHER" id="PTHR22957:SF689">
    <property type="entry name" value="TBC1 DOMAIN FAMILY MEMBER 15-LIKE"/>
    <property type="match status" value="1"/>
</dbReference>
<comment type="caution">
    <text evidence="3">The sequence shown here is derived from an EMBL/GenBank/DDBJ whole genome shotgun (WGS) entry which is preliminary data.</text>
</comment>
<dbReference type="EMBL" id="LVLJ01001351">
    <property type="protein sequence ID" value="OAE30230.1"/>
    <property type="molecule type" value="Genomic_DNA"/>
</dbReference>
<sequence length="456" mass="51984">MSALGRLGRRVSEDLDGHYTIRPDVPEAPPSRFRPKLGKRLSPRAWHAAFNKSNQLDLAKVITRIQRGGIDPSIRAEVWEFLLGAFPPDSTNEARTTLRLQRRKEYAKLKETCQAMDSAVGSGEVVTLPRIDEDEVKPKKDEGIRRRQTKKHRDDESGSSDLEQTNGNENAAMDDSVKNWKLILHQIGLDVVRTDRMLQFYEVPQNQARLWDILALYAWYDQEIGYCQGMSDLCSPLVVLYTDDADAFWVFERIMARVRANFLCTEKAVGVQKQLENLASIMKLMDPKLHQHLEQLGGGNYIFSFRMVMVLFRREFSFADTLYLWEMMWASEFVPASPKDWKSSKTYSWSGKFGKQLLKIGTTKDPGSNAPMAVFCMGAIFEMQRTRLLKETQGLDDVVKLLNEITGKVDPKVACKKAVKLHRAYLHKHVLGVVAMIQDVRSLAGLKSLEEGMEVH</sequence>
<organism evidence="3 4">
    <name type="scientific">Marchantia polymorpha subsp. ruderalis</name>
    <dbReference type="NCBI Taxonomy" id="1480154"/>
    <lineage>
        <taxon>Eukaryota</taxon>
        <taxon>Viridiplantae</taxon>
        <taxon>Streptophyta</taxon>
        <taxon>Embryophyta</taxon>
        <taxon>Marchantiophyta</taxon>
        <taxon>Marchantiopsida</taxon>
        <taxon>Marchantiidae</taxon>
        <taxon>Marchantiales</taxon>
        <taxon>Marchantiaceae</taxon>
        <taxon>Marchantia</taxon>
    </lineage>
</organism>
<accession>A0A176WAR2</accession>
<dbReference type="GO" id="GO:0005096">
    <property type="term" value="F:GTPase activator activity"/>
    <property type="evidence" value="ECO:0007669"/>
    <property type="project" value="TreeGrafter"/>
</dbReference>
<evidence type="ECO:0000313" key="4">
    <source>
        <dbReference type="Proteomes" id="UP000077202"/>
    </source>
</evidence>
<dbReference type="SMART" id="SM00164">
    <property type="entry name" value="TBC"/>
    <property type="match status" value="1"/>
</dbReference>
<evidence type="ECO:0000313" key="3">
    <source>
        <dbReference type="EMBL" id="OAE30230.1"/>
    </source>
</evidence>
<evidence type="ECO:0000259" key="2">
    <source>
        <dbReference type="PROSITE" id="PS50086"/>
    </source>
</evidence>
<proteinExistence type="predicted"/>
<feature type="compositionally biased region" description="Polar residues" evidence="1">
    <location>
        <begin position="159"/>
        <end position="169"/>
    </location>
</feature>
<dbReference type="PROSITE" id="PS50086">
    <property type="entry name" value="TBC_RABGAP"/>
    <property type="match status" value="1"/>
</dbReference>
<keyword evidence="4" id="KW-1185">Reference proteome</keyword>
<dbReference type="PANTHER" id="PTHR22957">
    <property type="entry name" value="TBC1 DOMAIN FAMILY MEMBER GTPASE-ACTIVATING PROTEIN"/>
    <property type="match status" value="1"/>
</dbReference>
<dbReference type="Proteomes" id="UP000077202">
    <property type="component" value="Unassembled WGS sequence"/>
</dbReference>
<protein>
    <recommendedName>
        <fullName evidence="2">Rab-GAP TBC domain-containing protein</fullName>
    </recommendedName>
</protein>
<name>A0A176WAR2_MARPO</name>
<dbReference type="SUPFAM" id="SSF47923">
    <property type="entry name" value="Ypt/Rab-GAP domain of gyp1p"/>
    <property type="match status" value="2"/>
</dbReference>
<dbReference type="Gene3D" id="1.10.472.80">
    <property type="entry name" value="Ypt/Rab-GAP domain of gyp1p, domain 3"/>
    <property type="match status" value="1"/>
</dbReference>
<dbReference type="Gene3D" id="1.10.8.270">
    <property type="entry name" value="putative rabgap domain of human tbc1 domain family member 14 like domains"/>
    <property type="match status" value="1"/>
</dbReference>